<sequence>MTTDETAADQGPPSATARRAELAAFLRSQRARLRPADVGLPAGHGRRRTPGLRREEVVALSGVSLTWYTWLEQGRPIPASAQVVDALARALRLDPDQHRHLRVLADLPTPPVTTPTETATPRLRRLVDAAAPNAASLYDRYYDFIAWNDAYVRLRHDPGSMPPPRRNLLWMMFTDTENRRRMVNWEPAARAVLGQFRAAAGRRPDDPRFAELVSALTDASPEFRRWWASYPVRDFRPATVVIDHPVAGRIALDLYQLRPVEYPDLLLVLQVPAGAEDTRRAQAVLARPARWTKADGPPAAGTSA</sequence>
<feature type="domain" description="HTH cro/C1-type" evidence="1">
    <location>
        <begin position="25"/>
        <end position="98"/>
    </location>
</feature>
<dbReference type="InterPro" id="IPR001387">
    <property type="entry name" value="Cro/C1-type_HTH"/>
</dbReference>
<name>A0A1V2IBM8_9ACTN</name>
<proteinExistence type="predicted"/>
<keyword evidence="3" id="KW-1185">Reference proteome</keyword>
<dbReference type="EMBL" id="MOMC01000025">
    <property type="protein sequence ID" value="ONH30507.1"/>
    <property type="molecule type" value="Genomic_DNA"/>
</dbReference>
<dbReference type="InterPro" id="IPR041413">
    <property type="entry name" value="MLTR_LBD"/>
</dbReference>
<accession>A0A1V2IBM8</accession>
<dbReference type="Pfam" id="PF17765">
    <property type="entry name" value="MLTR_LBD"/>
    <property type="match status" value="1"/>
</dbReference>
<evidence type="ECO:0000259" key="1">
    <source>
        <dbReference type="SMART" id="SM00530"/>
    </source>
</evidence>
<dbReference type="Gene3D" id="1.10.260.40">
    <property type="entry name" value="lambda repressor-like DNA-binding domains"/>
    <property type="match status" value="1"/>
</dbReference>
<dbReference type="STRING" id="1834516.BL253_13550"/>
<dbReference type="AlphaFoldDB" id="A0A1V2IBM8"/>
<dbReference type="Gene3D" id="3.30.450.180">
    <property type="match status" value="1"/>
</dbReference>
<organism evidence="2 3">
    <name type="scientific">Pseudofrankia asymbiotica</name>
    <dbReference type="NCBI Taxonomy" id="1834516"/>
    <lineage>
        <taxon>Bacteria</taxon>
        <taxon>Bacillati</taxon>
        <taxon>Actinomycetota</taxon>
        <taxon>Actinomycetes</taxon>
        <taxon>Frankiales</taxon>
        <taxon>Frankiaceae</taxon>
        <taxon>Pseudofrankia</taxon>
    </lineage>
</organism>
<dbReference type="CDD" id="cd00093">
    <property type="entry name" value="HTH_XRE"/>
    <property type="match status" value="1"/>
</dbReference>
<dbReference type="Pfam" id="PF13560">
    <property type="entry name" value="HTH_31"/>
    <property type="match status" value="1"/>
</dbReference>
<dbReference type="Proteomes" id="UP000188929">
    <property type="component" value="Unassembled WGS sequence"/>
</dbReference>
<evidence type="ECO:0000313" key="2">
    <source>
        <dbReference type="EMBL" id="ONH30507.1"/>
    </source>
</evidence>
<dbReference type="SUPFAM" id="SSF47413">
    <property type="entry name" value="lambda repressor-like DNA-binding domains"/>
    <property type="match status" value="1"/>
</dbReference>
<reference evidence="3" key="1">
    <citation type="submission" date="2016-10" db="EMBL/GenBank/DDBJ databases">
        <title>Frankia sp. NRRL B-16386 Genome sequencing.</title>
        <authorList>
            <person name="Ghodhbane-Gtari F."/>
            <person name="Swanson E."/>
            <person name="Gueddou A."/>
            <person name="Hezbri K."/>
            <person name="Ktari K."/>
            <person name="Nouioui I."/>
            <person name="Morris K."/>
            <person name="Simpson S."/>
            <person name="Abebe-Akele F."/>
            <person name="Thomas K."/>
            <person name="Gtari M."/>
            <person name="Tisa L.S."/>
        </authorList>
    </citation>
    <scope>NUCLEOTIDE SEQUENCE [LARGE SCALE GENOMIC DNA]</scope>
    <source>
        <strain evidence="3">NRRL B-16386</strain>
    </source>
</reference>
<evidence type="ECO:0000313" key="3">
    <source>
        <dbReference type="Proteomes" id="UP000188929"/>
    </source>
</evidence>
<dbReference type="OrthoDB" id="3212310at2"/>
<protein>
    <submittedName>
        <fullName evidence="2">Transcriptional regulator</fullName>
    </submittedName>
</protein>
<dbReference type="PANTHER" id="PTHR35010:SF3">
    <property type="entry name" value="BLL4873 PROTEIN"/>
    <property type="match status" value="1"/>
</dbReference>
<dbReference type="PANTHER" id="PTHR35010">
    <property type="entry name" value="BLL4672 PROTEIN-RELATED"/>
    <property type="match status" value="1"/>
</dbReference>
<dbReference type="InterPro" id="IPR010982">
    <property type="entry name" value="Lambda_DNA-bd_dom_sf"/>
</dbReference>
<dbReference type="RefSeq" id="WP_076816974.1">
    <property type="nucleotide sequence ID" value="NZ_MOMC01000025.1"/>
</dbReference>
<dbReference type="GO" id="GO:0003677">
    <property type="term" value="F:DNA binding"/>
    <property type="evidence" value="ECO:0007669"/>
    <property type="project" value="InterPro"/>
</dbReference>
<dbReference type="SMART" id="SM00530">
    <property type="entry name" value="HTH_XRE"/>
    <property type="match status" value="1"/>
</dbReference>
<comment type="caution">
    <text evidence="2">The sequence shown here is derived from an EMBL/GenBank/DDBJ whole genome shotgun (WGS) entry which is preliminary data.</text>
</comment>
<gene>
    <name evidence="2" type="ORF">BL253_13550</name>
</gene>